<keyword evidence="5 9" id="KW-0812">Transmembrane</keyword>
<dbReference type="Proteomes" id="UP001595711">
    <property type="component" value="Unassembled WGS sequence"/>
</dbReference>
<dbReference type="EMBL" id="JBHRYJ010000001">
    <property type="protein sequence ID" value="MFC3674275.1"/>
    <property type="molecule type" value="Genomic_DNA"/>
</dbReference>
<feature type="transmembrane region" description="Helical" evidence="9">
    <location>
        <begin position="12"/>
        <end position="32"/>
    </location>
</feature>
<keyword evidence="4 9" id="KW-0997">Cell inner membrane</keyword>
<comment type="subunit">
    <text evidence="9">The complex comprises the extracytoplasmic solute receptor protein and the two transmembrane proteins.</text>
</comment>
<evidence type="ECO:0000256" key="3">
    <source>
        <dbReference type="ARBA" id="ARBA00022475"/>
    </source>
</evidence>
<keyword evidence="2 9" id="KW-0813">Transport</keyword>
<organism evidence="11 12">
    <name type="scientific">Ferrovibrio xuzhouensis</name>
    <dbReference type="NCBI Taxonomy" id="1576914"/>
    <lineage>
        <taxon>Bacteria</taxon>
        <taxon>Pseudomonadati</taxon>
        <taxon>Pseudomonadota</taxon>
        <taxon>Alphaproteobacteria</taxon>
        <taxon>Rhodospirillales</taxon>
        <taxon>Rhodospirillaceae</taxon>
        <taxon>Ferrovibrio</taxon>
    </lineage>
</organism>
<evidence type="ECO:0000256" key="9">
    <source>
        <dbReference type="RuleBase" id="RU369079"/>
    </source>
</evidence>
<comment type="similarity">
    <text evidence="8 9">Belongs to the TRAP transporter small permease family.</text>
</comment>
<dbReference type="InterPro" id="IPR055348">
    <property type="entry name" value="DctQ"/>
</dbReference>
<comment type="subcellular location">
    <subcellularLocation>
        <location evidence="1 9">Cell inner membrane</location>
        <topology evidence="1 9">Multi-pass membrane protein</topology>
    </subcellularLocation>
</comment>
<dbReference type="InterPro" id="IPR007387">
    <property type="entry name" value="TRAP_DctQ"/>
</dbReference>
<dbReference type="PANTHER" id="PTHR35011:SF10">
    <property type="entry name" value="TRAP TRANSPORTER SMALL PERMEASE PROTEIN"/>
    <property type="match status" value="1"/>
</dbReference>
<keyword evidence="6 9" id="KW-1133">Transmembrane helix</keyword>
<evidence type="ECO:0000256" key="4">
    <source>
        <dbReference type="ARBA" id="ARBA00022519"/>
    </source>
</evidence>
<evidence type="ECO:0000256" key="8">
    <source>
        <dbReference type="ARBA" id="ARBA00038436"/>
    </source>
</evidence>
<keyword evidence="3" id="KW-1003">Cell membrane</keyword>
<dbReference type="PANTHER" id="PTHR35011">
    <property type="entry name" value="2,3-DIKETO-L-GULONATE TRAP TRANSPORTER SMALL PERMEASE PROTEIN YIAM"/>
    <property type="match status" value="1"/>
</dbReference>
<accession>A0ABV7VAR9</accession>
<protein>
    <recommendedName>
        <fullName evidence="9">TRAP transporter small permease protein</fullName>
    </recommendedName>
</protein>
<evidence type="ECO:0000256" key="2">
    <source>
        <dbReference type="ARBA" id="ARBA00022448"/>
    </source>
</evidence>
<proteinExistence type="inferred from homology"/>
<comment type="caution">
    <text evidence="11">The sequence shown here is derived from an EMBL/GenBank/DDBJ whole genome shotgun (WGS) entry which is preliminary data.</text>
</comment>
<evidence type="ECO:0000259" key="10">
    <source>
        <dbReference type="Pfam" id="PF04290"/>
    </source>
</evidence>
<feature type="transmembrane region" description="Helical" evidence="9">
    <location>
        <begin position="122"/>
        <end position="147"/>
    </location>
</feature>
<evidence type="ECO:0000256" key="6">
    <source>
        <dbReference type="ARBA" id="ARBA00022989"/>
    </source>
</evidence>
<comment type="function">
    <text evidence="9">Part of the tripartite ATP-independent periplasmic (TRAP) transport system.</text>
</comment>
<evidence type="ECO:0000256" key="1">
    <source>
        <dbReference type="ARBA" id="ARBA00004429"/>
    </source>
</evidence>
<dbReference type="RefSeq" id="WP_379720943.1">
    <property type="nucleotide sequence ID" value="NZ_JBHRYJ010000001.1"/>
</dbReference>
<keyword evidence="7 9" id="KW-0472">Membrane</keyword>
<evidence type="ECO:0000256" key="5">
    <source>
        <dbReference type="ARBA" id="ARBA00022692"/>
    </source>
</evidence>
<evidence type="ECO:0000256" key="7">
    <source>
        <dbReference type="ARBA" id="ARBA00023136"/>
    </source>
</evidence>
<feature type="transmembrane region" description="Helical" evidence="9">
    <location>
        <begin position="44"/>
        <end position="63"/>
    </location>
</feature>
<feature type="domain" description="Tripartite ATP-independent periplasmic transporters DctQ component" evidence="10">
    <location>
        <begin position="26"/>
        <end position="157"/>
    </location>
</feature>
<evidence type="ECO:0000313" key="12">
    <source>
        <dbReference type="Proteomes" id="UP001595711"/>
    </source>
</evidence>
<evidence type="ECO:0000313" key="11">
    <source>
        <dbReference type="EMBL" id="MFC3674275.1"/>
    </source>
</evidence>
<keyword evidence="12" id="KW-1185">Reference proteome</keyword>
<dbReference type="Pfam" id="PF04290">
    <property type="entry name" value="DctQ"/>
    <property type="match status" value="1"/>
</dbReference>
<reference evidence="12" key="1">
    <citation type="journal article" date="2019" name="Int. J. Syst. Evol. Microbiol.">
        <title>The Global Catalogue of Microorganisms (GCM) 10K type strain sequencing project: providing services to taxonomists for standard genome sequencing and annotation.</title>
        <authorList>
            <consortium name="The Broad Institute Genomics Platform"/>
            <consortium name="The Broad Institute Genome Sequencing Center for Infectious Disease"/>
            <person name="Wu L."/>
            <person name="Ma J."/>
        </authorList>
    </citation>
    <scope>NUCLEOTIDE SEQUENCE [LARGE SCALE GENOMIC DNA]</scope>
    <source>
        <strain evidence="12">KCTC 42182</strain>
    </source>
</reference>
<sequence>MQRVIRAIEKLSGFLGVLSGLATLIITITVILDVALRAAFNAPILGATEFSTLLLLVLVYLGLASVQAGKANFSVEIMVAILPPAVRRIQELLVTLLSAVVIGLLAWYTGREAWSSTLRGEMSFGAITFPVWPARIIISFGLVMLWLQLLCDVSRLMFGGSVIPASGNAQGRGANQ</sequence>
<gene>
    <name evidence="11" type="ORF">ACFOOQ_01895</name>
</gene>
<name>A0ABV7VAR9_9PROT</name>
<feature type="transmembrane region" description="Helical" evidence="9">
    <location>
        <begin position="92"/>
        <end position="110"/>
    </location>
</feature>